<dbReference type="SUPFAM" id="SSF54001">
    <property type="entry name" value="Cysteine proteinases"/>
    <property type="match status" value="1"/>
</dbReference>
<gene>
    <name evidence="2" type="ORF">LX66_3431</name>
</gene>
<name>A0A562T725_CHIJA</name>
<dbReference type="RefSeq" id="WP_145715589.1">
    <property type="nucleotide sequence ID" value="NZ_BAAAFY010000001.1"/>
</dbReference>
<dbReference type="PANTHER" id="PTHR33490:SF6">
    <property type="entry name" value="SLL1049 PROTEIN"/>
    <property type="match status" value="1"/>
</dbReference>
<evidence type="ECO:0000259" key="1">
    <source>
        <dbReference type="SMART" id="SM00460"/>
    </source>
</evidence>
<dbReference type="InterPro" id="IPR013589">
    <property type="entry name" value="Bac_transglu_N"/>
</dbReference>
<keyword evidence="2" id="KW-0378">Hydrolase</keyword>
<keyword evidence="3" id="KW-1185">Reference proteome</keyword>
<dbReference type="AlphaFoldDB" id="A0A562T725"/>
<evidence type="ECO:0000313" key="3">
    <source>
        <dbReference type="Proteomes" id="UP000316778"/>
    </source>
</evidence>
<dbReference type="Pfam" id="PF01841">
    <property type="entry name" value="Transglut_core"/>
    <property type="match status" value="1"/>
</dbReference>
<accession>A0A562T725</accession>
<dbReference type="OrthoDB" id="9804872at2"/>
<organism evidence="2 3">
    <name type="scientific">Chitinophaga japonensis</name>
    <name type="common">Flexibacter japonensis</name>
    <dbReference type="NCBI Taxonomy" id="104662"/>
    <lineage>
        <taxon>Bacteria</taxon>
        <taxon>Pseudomonadati</taxon>
        <taxon>Bacteroidota</taxon>
        <taxon>Chitinophagia</taxon>
        <taxon>Chitinophagales</taxon>
        <taxon>Chitinophagaceae</taxon>
        <taxon>Chitinophaga</taxon>
    </lineage>
</organism>
<dbReference type="InterPro" id="IPR038765">
    <property type="entry name" value="Papain-like_cys_pep_sf"/>
</dbReference>
<dbReference type="SMART" id="SM00460">
    <property type="entry name" value="TGc"/>
    <property type="match status" value="1"/>
</dbReference>
<protein>
    <submittedName>
        <fullName evidence="2">Transglutaminase-like putative cysteine protease</fullName>
    </submittedName>
</protein>
<dbReference type="Proteomes" id="UP000316778">
    <property type="component" value="Unassembled WGS sequence"/>
</dbReference>
<dbReference type="InterPro" id="IPR002931">
    <property type="entry name" value="Transglutaminase-like"/>
</dbReference>
<dbReference type="Gene3D" id="3.10.620.30">
    <property type="match status" value="1"/>
</dbReference>
<proteinExistence type="predicted"/>
<keyword evidence="2" id="KW-0645">Protease</keyword>
<reference evidence="2 3" key="1">
    <citation type="journal article" date="2013" name="Stand. Genomic Sci.">
        <title>Genomic Encyclopedia of Type Strains, Phase I: The one thousand microbial genomes (KMG-I) project.</title>
        <authorList>
            <person name="Kyrpides N.C."/>
            <person name="Woyke T."/>
            <person name="Eisen J.A."/>
            <person name="Garrity G."/>
            <person name="Lilburn T.G."/>
            <person name="Beck B.J."/>
            <person name="Whitman W.B."/>
            <person name="Hugenholtz P."/>
            <person name="Klenk H.P."/>
        </authorList>
    </citation>
    <scope>NUCLEOTIDE SEQUENCE [LARGE SCALE GENOMIC DNA]</scope>
    <source>
        <strain evidence="2 3">DSM 13484</strain>
    </source>
</reference>
<dbReference type="Pfam" id="PF08379">
    <property type="entry name" value="Bact_transglu_N"/>
    <property type="match status" value="1"/>
</dbReference>
<evidence type="ECO:0000313" key="2">
    <source>
        <dbReference type="EMBL" id="TWI89335.1"/>
    </source>
</evidence>
<dbReference type="GO" id="GO:0008233">
    <property type="term" value="F:peptidase activity"/>
    <property type="evidence" value="ECO:0007669"/>
    <property type="project" value="UniProtKB-KW"/>
</dbReference>
<comment type="caution">
    <text evidence="2">The sequence shown here is derived from an EMBL/GenBank/DDBJ whole genome shotgun (WGS) entry which is preliminary data.</text>
</comment>
<dbReference type="PANTHER" id="PTHR33490">
    <property type="entry name" value="BLR5614 PROTEIN-RELATED"/>
    <property type="match status" value="1"/>
</dbReference>
<sequence length="312" mass="35431">MSIFRIHHITRYEYDRPVKESANEIKIFPYACPDQEILQHDLFITDHPEVHTFTDYWGNKAGVFNVLPPHKVLVIESKLLVRTTASSQLKINFHTGFAQLQEETRESLQLLELAGKDTIRSQDAVNDIVNIIRQRDSVAAVTESCSEYIFKQFKYLKGITTVETTVDEILDHRAGVCQDFAHLMLQVLRTCDIPCRYVSGYICPNKNGMRGEGATHAWVEAWIPGYGWAGIDPTNNVWVTNKHVKLSVGRHFRDCSPVKGTFKGPARQTLTVFVSVGYEDGHIFEEMNNVHLQPDAQQAPEELPESTFAGQQ</sequence>
<dbReference type="EMBL" id="VLLG01000003">
    <property type="protein sequence ID" value="TWI89335.1"/>
    <property type="molecule type" value="Genomic_DNA"/>
</dbReference>
<dbReference type="GO" id="GO:0006508">
    <property type="term" value="P:proteolysis"/>
    <property type="evidence" value="ECO:0007669"/>
    <property type="project" value="UniProtKB-KW"/>
</dbReference>
<feature type="domain" description="Transglutaminase-like" evidence="1">
    <location>
        <begin position="169"/>
        <end position="235"/>
    </location>
</feature>